<dbReference type="Gene3D" id="1.25.40.20">
    <property type="entry name" value="Ankyrin repeat-containing domain"/>
    <property type="match status" value="4"/>
</dbReference>
<evidence type="ECO:0000313" key="4">
    <source>
        <dbReference type="EMBL" id="MBP3964920.1"/>
    </source>
</evidence>
<keyword evidence="5" id="KW-1185">Reference proteome</keyword>
<dbReference type="PRINTS" id="PR01415">
    <property type="entry name" value="ANKYRIN"/>
</dbReference>
<evidence type="ECO:0000256" key="1">
    <source>
        <dbReference type="ARBA" id="ARBA00022737"/>
    </source>
</evidence>
<dbReference type="PROSITE" id="PS50297">
    <property type="entry name" value="ANK_REP_REGION"/>
    <property type="match status" value="6"/>
</dbReference>
<reference evidence="4 5" key="1">
    <citation type="submission" date="2021-04" db="EMBL/GenBank/DDBJ databases">
        <title>Paenibacillus sp. DLE-14 whole genome sequence.</title>
        <authorList>
            <person name="Ham Y.J."/>
        </authorList>
    </citation>
    <scope>NUCLEOTIDE SEQUENCE [LARGE SCALE GENOMIC DNA]</scope>
    <source>
        <strain evidence="4 5">DLE-14</strain>
    </source>
</reference>
<organism evidence="4 5">
    <name type="scientific">Paenibacillus lignilyticus</name>
    <dbReference type="NCBI Taxonomy" id="1172615"/>
    <lineage>
        <taxon>Bacteria</taxon>
        <taxon>Bacillati</taxon>
        <taxon>Bacillota</taxon>
        <taxon>Bacilli</taxon>
        <taxon>Bacillales</taxon>
        <taxon>Paenibacillaceae</taxon>
        <taxon>Paenibacillus</taxon>
    </lineage>
</organism>
<dbReference type="Pfam" id="PF00023">
    <property type="entry name" value="Ank"/>
    <property type="match status" value="2"/>
</dbReference>
<feature type="repeat" description="ANK" evidence="3">
    <location>
        <begin position="246"/>
        <end position="278"/>
    </location>
</feature>
<gene>
    <name evidence="4" type="ORF">I8J30_19535</name>
</gene>
<sequence>MTMPESLRRMFDLCAAGETPMVEELLRQDADLAKSSWGYFSPLHVAVREGHLDTVTLLLRYGADAADKPVLSWQDSLPQMAQDRGYVAIAELLREHLQHTYQVQPIGDVTAGLIRAYDRDELLAWFEQHPETIHAGDERGNTPLHWAVLTRQTELIDLLLARGADIQAQRADGSQAVHLAMEGDYFYRGNRDLPTNTIRDQRFLLGYLIGKGTPFDIFIASAVGDAIRVKEQLAQNPQLANARDTSGRSALYYAAKHGHIEVVRSLLTGGADPNLPERDASGGAALYAAVRGDHAECVKLLLAHGANPSAEIEASGNAVYAAMQKGAQELLELLYEHGGTVTMSGACALGRIDLVGEMLALNPAAANDGDYGPLSQAVSCGYANIVKLLLRHHVELNGPWYASNHMVYACNNEMVELLLRHDADPNVRNWLGISYLHLTAKKGDTELADLLLRYGADLDAVDEEYNTTPLGWAAKYGQAEMAAYLLRKGAAIEPADVPEWASPLAWARRRGHQAIADLLLSHRRGAV</sequence>
<accession>A0ABS5CGB2</accession>
<comment type="caution">
    <text evidence="4">The sequence shown here is derived from an EMBL/GenBank/DDBJ whole genome shotgun (WGS) entry which is preliminary data.</text>
</comment>
<keyword evidence="2 3" id="KW-0040">ANK repeat</keyword>
<keyword evidence="1" id="KW-0677">Repeat</keyword>
<protein>
    <submittedName>
        <fullName evidence="4">Ankyrin repeat domain-containing protein</fullName>
    </submittedName>
</protein>
<proteinExistence type="predicted"/>
<dbReference type="SUPFAM" id="SSF48403">
    <property type="entry name" value="Ankyrin repeat"/>
    <property type="match status" value="2"/>
</dbReference>
<dbReference type="EMBL" id="JAGKSP010000008">
    <property type="protein sequence ID" value="MBP3964920.1"/>
    <property type="molecule type" value="Genomic_DNA"/>
</dbReference>
<feature type="repeat" description="ANK" evidence="3">
    <location>
        <begin position="281"/>
        <end position="313"/>
    </location>
</feature>
<name>A0ABS5CGB2_9BACL</name>
<dbReference type="InterPro" id="IPR002110">
    <property type="entry name" value="Ankyrin_rpt"/>
</dbReference>
<feature type="repeat" description="ANK" evidence="3">
    <location>
        <begin position="465"/>
        <end position="497"/>
    </location>
</feature>
<dbReference type="PANTHER" id="PTHR24198">
    <property type="entry name" value="ANKYRIN REPEAT AND PROTEIN KINASE DOMAIN-CONTAINING PROTEIN"/>
    <property type="match status" value="1"/>
</dbReference>
<evidence type="ECO:0000256" key="2">
    <source>
        <dbReference type="ARBA" id="ARBA00023043"/>
    </source>
</evidence>
<feature type="repeat" description="ANK" evidence="3">
    <location>
        <begin position="38"/>
        <end position="64"/>
    </location>
</feature>
<dbReference type="Pfam" id="PF12796">
    <property type="entry name" value="Ank_2"/>
    <property type="match status" value="3"/>
</dbReference>
<dbReference type="PANTHER" id="PTHR24198:SF165">
    <property type="entry name" value="ANKYRIN REPEAT-CONTAINING PROTEIN-RELATED"/>
    <property type="match status" value="1"/>
</dbReference>
<evidence type="ECO:0000313" key="5">
    <source>
        <dbReference type="Proteomes" id="UP000673394"/>
    </source>
</evidence>
<dbReference type="Proteomes" id="UP000673394">
    <property type="component" value="Unassembled WGS sequence"/>
</dbReference>
<dbReference type="RefSeq" id="WP_210660941.1">
    <property type="nucleotide sequence ID" value="NZ_JAGKSP010000008.1"/>
</dbReference>
<dbReference type="PROSITE" id="PS50088">
    <property type="entry name" value="ANK_REPEAT"/>
    <property type="match status" value="6"/>
</dbReference>
<dbReference type="SMART" id="SM00248">
    <property type="entry name" value="ANK"/>
    <property type="match status" value="9"/>
</dbReference>
<dbReference type="InterPro" id="IPR036770">
    <property type="entry name" value="Ankyrin_rpt-contain_sf"/>
</dbReference>
<feature type="repeat" description="ANK" evidence="3">
    <location>
        <begin position="431"/>
        <end position="463"/>
    </location>
</feature>
<evidence type="ECO:0000256" key="3">
    <source>
        <dbReference type="PROSITE-ProRule" id="PRU00023"/>
    </source>
</evidence>
<feature type="repeat" description="ANK" evidence="3">
    <location>
        <begin position="139"/>
        <end position="171"/>
    </location>
</feature>